<comment type="caution">
    <text evidence="1">The sequence shown here is derived from an EMBL/GenBank/DDBJ whole genome shotgun (WGS) entry which is preliminary data.</text>
</comment>
<dbReference type="EMBL" id="JABFUD020000005">
    <property type="protein sequence ID" value="KAI5080124.1"/>
    <property type="molecule type" value="Genomic_DNA"/>
</dbReference>
<dbReference type="Proteomes" id="UP000886520">
    <property type="component" value="Chromosome 5"/>
</dbReference>
<evidence type="ECO:0000313" key="1">
    <source>
        <dbReference type="EMBL" id="KAI5080124.1"/>
    </source>
</evidence>
<protein>
    <submittedName>
        <fullName evidence="1">Uncharacterized protein</fullName>
    </submittedName>
</protein>
<sequence>MACYHQSQQLVAPVGVVILGSRGIGKTGFLVYLLWLTVTQRKEDSIASFREANLPFFAFKWLDGGSRLQVSSHMSLDDAYKFFDFGSSPWYFCDSKAPRTHHPLKCVVACSPAKGNYYQFSKRADIKLLYDPVWTLNEIHILNKQVFHFDPDEVEERFGRWGGIPRYVLGKINSDILDKAIDGITNFQQMLHHVNALDKDEDEISHKVFHFVVDALYRLQCCVCQSLCLRETLQNCPAQEMRGVGRKVC</sequence>
<dbReference type="OrthoDB" id="526326at2759"/>
<evidence type="ECO:0000313" key="2">
    <source>
        <dbReference type="Proteomes" id="UP000886520"/>
    </source>
</evidence>
<gene>
    <name evidence="1" type="ORF">GOP47_0005603</name>
</gene>
<reference evidence="1 2" key="1">
    <citation type="submission" date="2021-01" db="EMBL/GenBank/DDBJ databases">
        <title>Adiantum capillus-veneris genome.</title>
        <authorList>
            <person name="Fang Y."/>
            <person name="Liao Q."/>
        </authorList>
    </citation>
    <scope>NUCLEOTIDE SEQUENCE [LARGE SCALE GENOMIC DNA]</scope>
    <source>
        <strain evidence="1">H3</strain>
        <tissue evidence="1">Leaf</tissue>
    </source>
</reference>
<dbReference type="AlphaFoldDB" id="A0A9D4ZLR0"/>
<proteinExistence type="predicted"/>
<accession>A0A9D4ZLR0</accession>
<dbReference type="InterPro" id="IPR052980">
    <property type="entry name" value="Crinkler_effector"/>
</dbReference>
<organism evidence="1 2">
    <name type="scientific">Adiantum capillus-veneris</name>
    <name type="common">Maidenhair fern</name>
    <dbReference type="NCBI Taxonomy" id="13818"/>
    <lineage>
        <taxon>Eukaryota</taxon>
        <taxon>Viridiplantae</taxon>
        <taxon>Streptophyta</taxon>
        <taxon>Embryophyta</taxon>
        <taxon>Tracheophyta</taxon>
        <taxon>Polypodiopsida</taxon>
        <taxon>Polypodiidae</taxon>
        <taxon>Polypodiales</taxon>
        <taxon>Pteridineae</taxon>
        <taxon>Pteridaceae</taxon>
        <taxon>Vittarioideae</taxon>
        <taxon>Adiantum</taxon>
    </lineage>
</organism>
<name>A0A9D4ZLR0_ADICA</name>
<keyword evidence="2" id="KW-1185">Reference proteome</keyword>
<dbReference type="PANTHER" id="PTHR33129:SF1">
    <property type="entry name" value="ATP-BINDING PROTEIN"/>
    <property type="match status" value="1"/>
</dbReference>
<dbReference type="PANTHER" id="PTHR33129">
    <property type="entry name" value="PROTEIN KINASE DOMAIN-CONTAINING PROTEIN-RELATED"/>
    <property type="match status" value="1"/>
</dbReference>